<organism evidence="1 2">
    <name type="scientific">Hucho hucho</name>
    <name type="common">huchen</name>
    <dbReference type="NCBI Taxonomy" id="62062"/>
    <lineage>
        <taxon>Eukaryota</taxon>
        <taxon>Metazoa</taxon>
        <taxon>Chordata</taxon>
        <taxon>Craniata</taxon>
        <taxon>Vertebrata</taxon>
        <taxon>Euteleostomi</taxon>
        <taxon>Actinopterygii</taxon>
        <taxon>Neopterygii</taxon>
        <taxon>Teleostei</taxon>
        <taxon>Protacanthopterygii</taxon>
        <taxon>Salmoniformes</taxon>
        <taxon>Salmonidae</taxon>
        <taxon>Salmoninae</taxon>
        <taxon>Hucho</taxon>
    </lineage>
</organism>
<dbReference type="STRING" id="62062.ENSHHUP00000012307"/>
<accession>A0A4W5K8Q9</accession>
<dbReference type="Pfam" id="PF11531">
    <property type="entry name" value="CARM1"/>
    <property type="match status" value="1"/>
</dbReference>
<keyword evidence="2" id="KW-1185">Reference proteome</keyword>
<dbReference type="InterPro" id="IPR011993">
    <property type="entry name" value="PH-like_dom_sf"/>
</dbReference>
<dbReference type="AlphaFoldDB" id="A0A4W5K8Q9"/>
<reference evidence="2" key="1">
    <citation type="submission" date="2018-06" db="EMBL/GenBank/DDBJ databases">
        <title>Genome assembly of Danube salmon.</title>
        <authorList>
            <person name="Macqueen D.J."/>
            <person name="Gundappa M.K."/>
        </authorList>
    </citation>
    <scope>NUCLEOTIDE SEQUENCE [LARGE SCALE GENOMIC DNA]</scope>
</reference>
<dbReference type="GeneTree" id="ENSGT00940000160377"/>
<name>A0A4W5K8Q9_9TELE</name>
<dbReference type="Ensembl" id="ENSHHUT00000012692.1">
    <property type="protein sequence ID" value="ENSHHUP00000012307.1"/>
    <property type="gene ID" value="ENSHHUG00000007514.1"/>
</dbReference>
<dbReference type="Proteomes" id="UP000314982">
    <property type="component" value="Unassembled WGS sequence"/>
</dbReference>
<sequence>MPRHDNDHIEVGKTAQTDLGPVAKMAVSVFPCVRLRSIGDANGEIQRHSEQQPLRLEVKSTPDTALLNLSNSDETSVFKCSLSRETECSRVGKQSFIITLGCNSVLLQFSTPAEFTSFYNILKSCRGHNAEHSVFSDRTEESSAVQYFQVFCRSLRRRPEPGRSTLWRLAPWPSTQR</sequence>
<protein>
    <submittedName>
        <fullName evidence="1">Uncharacterized protein</fullName>
    </submittedName>
</protein>
<evidence type="ECO:0000313" key="2">
    <source>
        <dbReference type="Proteomes" id="UP000314982"/>
    </source>
</evidence>
<reference evidence="1" key="2">
    <citation type="submission" date="2025-08" db="UniProtKB">
        <authorList>
            <consortium name="Ensembl"/>
        </authorList>
    </citation>
    <scope>IDENTIFICATION</scope>
</reference>
<reference evidence="1" key="3">
    <citation type="submission" date="2025-09" db="UniProtKB">
        <authorList>
            <consortium name="Ensembl"/>
        </authorList>
    </citation>
    <scope>IDENTIFICATION</scope>
</reference>
<evidence type="ECO:0000313" key="1">
    <source>
        <dbReference type="Ensembl" id="ENSHHUP00000012307.1"/>
    </source>
</evidence>
<dbReference type="CDD" id="cd13330">
    <property type="entry name" value="PH_CARM1"/>
    <property type="match status" value="1"/>
</dbReference>
<dbReference type="Gene3D" id="2.30.29.30">
    <property type="entry name" value="Pleckstrin-homology domain (PH domain)/Phosphotyrosine-binding domain (PTB)"/>
    <property type="match status" value="1"/>
</dbReference>
<proteinExistence type="predicted"/>
<dbReference type="FunFam" id="2.30.29.30:FF:000235">
    <property type="entry name" value="Coactivator-associated arginine methyltransferase 1"/>
    <property type="match status" value="1"/>
</dbReference>